<reference evidence="3" key="1">
    <citation type="submission" date="2023-01" db="EMBL/GenBank/DDBJ databases">
        <title>The diversity of Class Acidimicrobiia in South China Sea sediment environments and the proposal of Iamia marina sp. nov., a novel species of the genus Iamia.</title>
        <authorList>
            <person name="He Y."/>
            <person name="Tian X."/>
        </authorList>
    </citation>
    <scope>NUCLEOTIDE SEQUENCE</scope>
    <source>
        <strain evidence="3">DSM 19957</strain>
    </source>
</reference>
<keyword evidence="1 3" id="KW-0378">Hydrolase</keyword>
<name>A0AAF0BR56_9ACTN</name>
<dbReference type="EMBL" id="CP116942">
    <property type="protein sequence ID" value="WCO66051.1"/>
    <property type="molecule type" value="Genomic_DNA"/>
</dbReference>
<sequence length="328" mass="34680">MLRPVPTEAEATTGPADGPAVEHVTIHGYRRAFRRCGSGPALVLLHGIGDSSESWAPLLPALGRDFTVLAPDLLGHGASDKPRADYSVAAYANGVRDLLDVLGIDRATVVGHSLGGGVAAQTAYQYPHRVERLVLVSSGGVAREVSPFLRLLSAPYAELTLPLTQVPGARLVGRGVAEVAKRTPLALGRDADDLLRVFDGLPSGPARKSFTRTLRSVVDWRGQLVTMLDRCYLAGDMPSLLVWGDRDGVIPVAHGHRAHEAMPGSRLEVFAGAGHFPHHAEPQRFLDLLTDFVAGTEPAAFDADIWSERLRTGRAAAGPTGAAPAASA</sequence>
<dbReference type="InterPro" id="IPR050266">
    <property type="entry name" value="AB_hydrolase_sf"/>
</dbReference>
<evidence type="ECO:0000259" key="2">
    <source>
        <dbReference type="Pfam" id="PF00561"/>
    </source>
</evidence>
<dbReference type="KEGG" id="ima:PO878_16245"/>
<dbReference type="Proteomes" id="UP001216390">
    <property type="component" value="Chromosome"/>
</dbReference>
<protein>
    <submittedName>
        <fullName evidence="3">Alpha/beta fold hydrolase</fullName>
    </submittedName>
</protein>
<evidence type="ECO:0000313" key="3">
    <source>
        <dbReference type="EMBL" id="WCO66051.1"/>
    </source>
</evidence>
<dbReference type="Pfam" id="PF00561">
    <property type="entry name" value="Abhydrolase_1"/>
    <property type="match status" value="1"/>
</dbReference>
<evidence type="ECO:0000313" key="4">
    <source>
        <dbReference type="Proteomes" id="UP001216390"/>
    </source>
</evidence>
<dbReference type="SUPFAM" id="SSF53474">
    <property type="entry name" value="alpha/beta-Hydrolases"/>
    <property type="match status" value="1"/>
</dbReference>
<gene>
    <name evidence="3" type="ORF">PO878_16245</name>
</gene>
<dbReference type="Gene3D" id="3.40.50.1820">
    <property type="entry name" value="alpha/beta hydrolase"/>
    <property type="match status" value="1"/>
</dbReference>
<keyword evidence="4" id="KW-1185">Reference proteome</keyword>
<organism evidence="3 4">
    <name type="scientific">Iamia majanohamensis</name>
    <dbReference type="NCBI Taxonomy" id="467976"/>
    <lineage>
        <taxon>Bacteria</taxon>
        <taxon>Bacillati</taxon>
        <taxon>Actinomycetota</taxon>
        <taxon>Acidimicrobiia</taxon>
        <taxon>Acidimicrobiales</taxon>
        <taxon>Iamiaceae</taxon>
        <taxon>Iamia</taxon>
    </lineage>
</organism>
<dbReference type="RefSeq" id="WP_272735577.1">
    <property type="nucleotide sequence ID" value="NZ_CP116942.1"/>
</dbReference>
<dbReference type="PRINTS" id="PR00111">
    <property type="entry name" value="ABHYDROLASE"/>
</dbReference>
<dbReference type="GO" id="GO:0016787">
    <property type="term" value="F:hydrolase activity"/>
    <property type="evidence" value="ECO:0007669"/>
    <property type="project" value="UniProtKB-KW"/>
</dbReference>
<dbReference type="GO" id="GO:0016020">
    <property type="term" value="C:membrane"/>
    <property type="evidence" value="ECO:0007669"/>
    <property type="project" value="TreeGrafter"/>
</dbReference>
<feature type="domain" description="AB hydrolase-1" evidence="2">
    <location>
        <begin position="40"/>
        <end position="280"/>
    </location>
</feature>
<dbReference type="InterPro" id="IPR029058">
    <property type="entry name" value="AB_hydrolase_fold"/>
</dbReference>
<accession>A0AAF0BR56</accession>
<dbReference type="PANTHER" id="PTHR43798:SF31">
    <property type="entry name" value="AB HYDROLASE SUPERFAMILY PROTEIN YCLE"/>
    <property type="match status" value="1"/>
</dbReference>
<proteinExistence type="predicted"/>
<dbReference type="InterPro" id="IPR000073">
    <property type="entry name" value="AB_hydrolase_1"/>
</dbReference>
<dbReference type="PANTHER" id="PTHR43798">
    <property type="entry name" value="MONOACYLGLYCEROL LIPASE"/>
    <property type="match status" value="1"/>
</dbReference>
<dbReference type="AlphaFoldDB" id="A0AAF0BR56"/>
<evidence type="ECO:0000256" key="1">
    <source>
        <dbReference type="ARBA" id="ARBA00022801"/>
    </source>
</evidence>